<dbReference type="GO" id="GO:0005876">
    <property type="term" value="C:spindle microtubule"/>
    <property type="evidence" value="ECO:0007669"/>
    <property type="project" value="TreeGrafter"/>
</dbReference>
<dbReference type="Pfam" id="PF00225">
    <property type="entry name" value="Kinesin"/>
    <property type="match status" value="1"/>
</dbReference>
<dbReference type="PANTHER" id="PTHR47970:SF12">
    <property type="entry name" value="KINESIN FAMILY MEMBER 11"/>
    <property type="match status" value="1"/>
</dbReference>
<dbReference type="GO" id="GO:0090307">
    <property type="term" value="P:mitotic spindle assembly"/>
    <property type="evidence" value="ECO:0007669"/>
    <property type="project" value="TreeGrafter"/>
</dbReference>
<dbReference type="EMBL" id="AGNL01002497">
    <property type="protein sequence ID" value="EJK76156.1"/>
    <property type="molecule type" value="Genomic_DNA"/>
</dbReference>
<dbReference type="Pfam" id="PF09336">
    <property type="entry name" value="Vps4_C"/>
    <property type="match status" value="1"/>
</dbReference>
<evidence type="ECO:0000256" key="4">
    <source>
        <dbReference type="ARBA" id="ARBA00022741"/>
    </source>
</evidence>
<dbReference type="InterPro" id="IPR036961">
    <property type="entry name" value="Kinesin_motor_dom_sf"/>
</dbReference>
<evidence type="ECO:0000256" key="10">
    <source>
        <dbReference type="SAM" id="Coils"/>
    </source>
</evidence>
<evidence type="ECO:0000256" key="7">
    <source>
        <dbReference type="ARBA" id="ARBA00023212"/>
    </source>
</evidence>
<feature type="coiled-coil region" evidence="10">
    <location>
        <begin position="749"/>
        <end position="808"/>
    </location>
</feature>
<organism evidence="13 14">
    <name type="scientific">Thalassiosira oceanica</name>
    <name type="common">Marine diatom</name>
    <dbReference type="NCBI Taxonomy" id="159749"/>
    <lineage>
        <taxon>Eukaryota</taxon>
        <taxon>Sar</taxon>
        <taxon>Stramenopiles</taxon>
        <taxon>Ochrophyta</taxon>
        <taxon>Bacillariophyta</taxon>
        <taxon>Coscinodiscophyceae</taxon>
        <taxon>Thalassiosirophycidae</taxon>
        <taxon>Thalassiosirales</taxon>
        <taxon>Thalassiosiraceae</taxon>
        <taxon>Thalassiosira</taxon>
    </lineage>
</organism>
<dbReference type="PROSITE" id="PS00674">
    <property type="entry name" value="AAA"/>
    <property type="match status" value="1"/>
</dbReference>
<protein>
    <recommendedName>
        <fullName evidence="12">Kinesin motor domain-containing protein</fullName>
    </recommendedName>
</protein>
<evidence type="ECO:0000256" key="3">
    <source>
        <dbReference type="ARBA" id="ARBA00022701"/>
    </source>
</evidence>
<evidence type="ECO:0000313" key="13">
    <source>
        <dbReference type="EMBL" id="EJK76156.1"/>
    </source>
</evidence>
<dbReference type="InterPro" id="IPR027417">
    <property type="entry name" value="P-loop_NTPase"/>
</dbReference>
<dbReference type="eggNOG" id="KOG0739">
    <property type="taxonomic scope" value="Eukaryota"/>
</dbReference>
<dbReference type="eggNOG" id="KOG4280">
    <property type="taxonomic scope" value="Eukaryota"/>
</dbReference>
<feature type="compositionally biased region" description="Basic and acidic residues" evidence="11">
    <location>
        <begin position="1088"/>
        <end position="1102"/>
    </location>
</feature>
<feature type="region of interest" description="Disordered" evidence="11">
    <location>
        <begin position="1078"/>
        <end position="1102"/>
    </location>
</feature>
<dbReference type="GO" id="GO:0008574">
    <property type="term" value="F:plus-end-directed microtubule motor activity"/>
    <property type="evidence" value="ECO:0007669"/>
    <property type="project" value="TreeGrafter"/>
</dbReference>
<dbReference type="FunFam" id="3.40.850.10:FF:000019">
    <property type="entry name" value="Kinesin-like protein KIN-5D"/>
    <property type="match status" value="1"/>
</dbReference>
<dbReference type="Gene3D" id="1.10.8.60">
    <property type="match status" value="1"/>
</dbReference>
<dbReference type="Proteomes" id="UP000266841">
    <property type="component" value="Unassembled WGS sequence"/>
</dbReference>
<feature type="compositionally biased region" description="Low complexity" evidence="11">
    <location>
        <begin position="612"/>
        <end position="628"/>
    </location>
</feature>
<reference evidence="13 14" key="1">
    <citation type="journal article" date="2012" name="Genome Biol.">
        <title>Genome and low-iron response of an oceanic diatom adapted to chronic iron limitation.</title>
        <authorList>
            <person name="Lommer M."/>
            <person name="Specht M."/>
            <person name="Roy A.S."/>
            <person name="Kraemer L."/>
            <person name="Andreson R."/>
            <person name="Gutowska M.A."/>
            <person name="Wolf J."/>
            <person name="Bergner S.V."/>
            <person name="Schilhabel M.B."/>
            <person name="Klostermeier U.C."/>
            <person name="Beiko R.G."/>
            <person name="Rosenstiel P."/>
            <person name="Hippler M."/>
            <person name="Laroche J."/>
        </authorList>
    </citation>
    <scope>NUCLEOTIDE SEQUENCE [LARGE SCALE GENOMIC DNA]</scope>
    <source>
        <strain evidence="13 14">CCMP1005</strain>
    </source>
</reference>
<keyword evidence="5 9" id="KW-0067">ATP-binding</keyword>
<evidence type="ECO:0000256" key="8">
    <source>
        <dbReference type="ARBA" id="ARBA00034704"/>
    </source>
</evidence>
<dbReference type="Gene3D" id="3.40.850.10">
    <property type="entry name" value="Kinesin motor domain"/>
    <property type="match status" value="1"/>
</dbReference>
<evidence type="ECO:0000256" key="2">
    <source>
        <dbReference type="ARBA" id="ARBA00022490"/>
    </source>
</evidence>
<comment type="similarity">
    <text evidence="8">Belongs to the TRAFAC class myosin-kinesin ATPase superfamily. Kinesin family. KIN-5/BimC subfamily.</text>
</comment>
<dbReference type="OrthoDB" id="29072at2759"/>
<gene>
    <name evidence="13" type="ORF">THAOC_02097</name>
</gene>
<dbReference type="GO" id="GO:0016887">
    <property type="term" value="F:ATP hydrolysis activity"/>
    <property type="evidence" value="ECO:0007669"/>
    <property type="project" value="InterPro"/>
</dbReference>
<dbReference type="Gene3D" id="3.40.50.300">
    <property type="entry name" value="P-loop containing nucleotide triphosphate hydrolases"/>
    <property type="match status" value="1"/>
</dbReference>
<dbReference type="FunFam" id="3.40.50.300:FF:002588">
    <property type="entry name" value="ATPase, AAA family"/>
    <property type="match status" value="1"/>
</dbReference>
<name>K0TMF2_THAOC</name>
<dbReference type="GO" id="GO:0007018">
    <property type="term" value="P:microtubule-based movement"/>
    <property type="evidence" value="ECO:0007669"/>
    <property type="project" value="InterPro"/>
</dbReference>
<evidence type="ECO:0000313" key="14">
    <source>
        <dbReference type="Proteomes" id="UP000266841"/>
    </source>
</evidence>
<dbReference type="InterPro" id="IPR015415">
    <property type="entry name" value="Spast_Vps4_C"/>
</dbReference>
<feature type="non-terminal residue" evidence="13">
    <location>
        <position position="1"/>
    </location>
</feature>
<feature type="region of interest" description="Disordered" evidence="11">
    <location>
        <begin position="591"/>
        <end position="628"/>
    </location>
</feature>
<dbReference type="InterPro" id="IPR001752">
    <property type="entry name" value="Kinesin_motor_dom"/>
</dbReference>
<dbReference type="PRINTS" id="PR00380">
    <property type="entry name" value="KINESINHEAVY"/>
</dbReference>
<dbReference type="PROSITE" id="PS00411">
    <property type="entry name" value="KINESIN_MOTOR_1"/>
    <property type="match status" value="1"/>
</dbReference>
<dbReference type="SMART" id="SM00382">
    <property type="entry name" value="AAA"/>
    <property type="match status" value="1"/>
</dbReference>
<keyword evidence="6 9" id="KW-0505">Motor protein</keyword>
<feature type="coiled-coil region" evidence="10">
    <location>
        <begin position="837"/>
        <end position="1020"/>
    </location>
</feature>
<feature type="region of interest" description="Disordered" evidence="11">
    <location>
        <begin position="674"/>
        <end position="696"/>
    </location>
</feature>
<dbReference type="OMA" id="THQEETI"/>
<feature type="domain" description="Kinesin motor" evidence="12">
    <location>
        <begin position="171"/>
        <end position="563"/>
    </location>
</feature>
<keyword evidence="3" id="KW-0493">Microtubule</keyword>
<dbReference type="GO" id="GO:0051231">
    <property type="term" value="P:spindle elongation"/>
    <property type="evidence" value="ECO:0007669"/>
    <property type="project" value="TreeGrafter"/>
</dbReference>
<dbReference type="InterPro" id="IPR041569">
    <property type="entry name" value="AAA_lid_3"/>
</dbReference>
<keyword evidence="2" id="KW-0963">Cytoplasm</keyword>
<dbReference type="CDD" id="cd00106">
    <property type="entry name" value="KISc"/>
    <property type="match status" value="1"/>
</dbReference>
<dbReference type="InterPro" id="IPR047149">
    <property type="entry name" value="KIF11-like"/>
</dbReference>
<feature type="region of interest" description="Disordered" evidence="11">
    <location>
        <begin position="73"/>
        <end position="108"/>
    </location>
</feature>
<evidence type="ECO:0000256" key="11">
    <source>
        <dbReference type="SAM" id="MobiDB-lite"/>
    </source>
</evidence>
<feature type="region of interest" description="Disordered" evidence="11">
    <location>
        <begin position="189"/>
        <end position="263"/>
    </location>
</feature>
<dbReference type="GO" id="GO:0008017">
    <property type="term" value="F:microtubule binding"/>
    <property type="evidence" value="ECO:0007669"/>
    <property type="project" value="InterPro"/>
</dbReference>
<evidence type="ECO:0000259" key="12">
    <source>
        <dbReference type="PROSITE" id="PS50067"/>
    </source>
</evidence>
<keyword evidence="10" id="KW-0175">Coiled coil</keyword>
<dbReference type="SMART" id="SM00129">
    <property type="entry name" value="KISc"/>
    <property type="match status" value="1"/>
</dbReference>
<keyword evidence="4 9" id="KW-0547">Nucleotide-binding</keyword>
<dbReference type="GO" id="GO:0005524">
    <property type="term" value="F:ATP binding"/>
    <property type="evidence" value="ECO:0007669"/>
    <property type="project" value="UniProtKB-UniRule"/>
</dbReference>
<dbReference type="InterPro" id="IPR003593">
    <property type="entry name" value="AAA+_ATPase"/>
</dbReference>
<comment type="caution">
    <text evidence="13">The sequence shown here is derived from an EMBL/GenBank/DDBJ whole genome shotgun (WGS) entry which is preliminary data.</text>
</comment>
<dbReference type="GO" id="GO:0072686">
    <property type="term" value="C:mitotic spindle"/>
    <property type="evidence" value="ECO:0007669"/>
    <property type="project" value="TreeGrafter"/>
</dbReference>
<proteinExistence type="inferred from homology"/>
<feature type="compositionally biased region" description="Polar residues" evidence="11">
    <location>
        <begin position="203"/>
        <end position="214"/>
    </location>
</feature>
<dbReference type="Pfam" id="PF00004">
    <property type="entry name" value="AAA"/>
    <property type="match status" value="1"/>
</dbReference>
<feature type="binding site" evidence="9">
    <location>
        <begin position="301"/>
        <end position="308"/>
    </location>
    <ligand>
        <name>ATP</name>
        <dbReference type="ChEBI" id="CHEBI:30616"/>
    </ligand>
</feature>
<evidence type="ECO:0000256" key="5">
    <source>
        <dbReference type="ARBA" id="ARBA00022840"/>
    </source>
</evidence>
<dbReference type="InterPro" id="IPR003959">
    <property type="entry name" value="ATPase_AAA_core"/>
</dbReference>
<dbReference type="InterPro" id="IPR003960">
    <property type="entry name" value="ATPase_AAA_CS"/>
</dbReference>
<keyword evidence="7" id="KW-0206">Cytoskeleton</keyword>
<evidence type="ECO:0000256" key="9">
    <source>
        <dbReference type="PROSITE-ProRule" id="PRU00283"/>
    </source>
</evidence>
<keyword evidence="14" id="KW-1185">Reference proteome</keyword>
<sequence length="1590" mass="173756">MTVARTFARNKKHGVALSDWSDCETKRLEMNHEAKIWPISRAIEDDEGMADRIHPGGYRHILTSRVRICKQNQRPASAGRLPAVVQREEERGQQRKRRDPPSSLNQPWLLGVSGDQLAKAREKSGAVTASAFGRVIFLVVGTSIPLALAHFRGGGTKKQNQKTMAESNKANVRVLVRVRPLNDRESRFNPASSLLVDDRNSRPAATNGGNTSIDFSGDNGNPDGGAGGSSGTISLSDAALPGQASGYDSGNGGGGNGSAPRQFTYDAVFGPSSTQESIYQATKGIVDGVVGGYNGCVLAYGQTGSGKTHTVFGDIESGDGDSSNDAEAGLVQRSVAAIFEGVSRSAGSVRTSAKASFFEIYNERIYDLLNAPSDPSDADDRGLSVREDGSRGVYVEGLLEKPVADASGTMDVLRSGMSNRTVAMTNMNRASSRSHAVFVLTVKTEREEEASGLTKTRVAKFTLVDLAGSERQKSTSADGERLKEASMINGSLLTLGQVVGALADREQGRDRHVPFRDSKLTFLLRDCWGGNAKTCLVATVTPSVSSLSETVSTLKFAQRAKLVKNSAVLNEDATGGVAALRAEIARLRSELDARNGSPQEEDGGDRKPAALPANGVSSPGSGPAAVSALRSHNAKLVDKVKALKDQTTHREKQVNALKRKLQQETMVRKCKERRIESLSSKMAAGDPSAGGGGDTEASALRDEVRALREQLDGQPSESVEWMIKYKEEKARADELTAASDLVPLAARERDELESSLVSLLDERDALKGKIESMRSNTNGEIDRILVDVGRLEESNERLRSDLAGKDKEIAERVEEIRVREALEGVLTEQNEATARERDDERERAVRARETADRLEDDLILADAEMARMEGTNEFLQNDLERTCRLHEEEMARAEAARDGDLADRDEAITSLEAKLNGAKTAENEANTRAEELQDKVSTLREAAAEMEDGLQLADAEASLAARECESLRADIERMNRLHEEELAMAEAALDGDLADRDDAIATLETEIARARSATAEANTRFESLQGDVFRLQVELASVKQRTLNAEEGRRVAEQLLIGKQSEMHELESDYRRKEAEFEAANAAVEQTESEKKESESEKKKVETRLGEVKADLRGAKQKLEASQASVKEGQATIATLEMRKGEVESELKMARSDLIASNESNSALNKNSAKLLEDARKENRKLRQQHGQLKTKVSKLEGSNQKLKGSKKELVAQIDDLKTKLKGSLEGDADIETTNLRDALREAIVTEKPKVSWDDVAGLEQVKETLEMRRKLSQNERCVCSRTVMFPVKYPQLFTEKRKPLKGILLYGPPGTGKSYLAKAVATETDSTFFSVSSSDLKTKWQGESERLVKNLFEMARESPGARAIIFIDEIDSLCGSRKGGDSDGARGILTEFLKQMDGVGIQENDVLVLGATNLPWELDPAIRRRFEMRVYIPLPGREARSGMVKIHLGNTPNTLTGCDIDKLGQMTEGASGSDIHVLVKRALLEPVRKCRKAQQFLQVGSFLVPCKQYPNCSDCPVKLPADPSSKSYDCSHCGAKSMQLRNVQPEKLKAPDVCIEDFESVLKHSYSSVSKEDLEKYERWTEEFGEVCA</sequence>
<evidence type="ECO:0000256" key="6">
    <source>
        <dbReference type="ARBA" id="ARBA00023175"/>
    </source>
</evidence>
<accession>K0TMF2</accession>
<dbReference type="Pfam" id="PF17862">
    <property type="entry name" value="AAA_lid_3"/>
    <property type="match status" value="1"/>
</dbReference>
<dbReference type="PROSITE" id="PS50067">
    <property type="entry name" value="KINESIN_MOTOR_2"/>
    <property type="match status" value="1"/>
</dbReference>
<dbReference type="SUPFAM" id="SSF52540">
    <property type="entry name" value="P-loop containing nucleoside triphosphate hydrolases"/>
    <property type="match status" value="2"/>
</dbReference>
<comment type="subcellular location">
    <subcellularLocation>
        <location evidence="1">Cytoplasm</location>
        <location evidence="1">Cytoskeleton</location>
    </subcellularLocation>
</comment>
<dbReference type="InterPro" id="IPR019821">
    <property type="entry name" value="Kinesin_motor_CS"/>
</dbReference>
<evidence type="ECO:0000256" key="1">
    <source>
        <dbReference type="ARBA" id="ARBA00004245"/>
    </source>
</evidence>
<dbReference type="PANTHER" id="PTHR47970">
    <property type="entry name" value="KINESIN-LIKE PROTEIN KIF11"/>
    <property type="match status" value="1"/>
</dbReference>